<evidence type="ECO:0000313" key="5">
    <source>
        <dbReference type="EMBL" id="MFC3762751.1"/>
    </source>
</evidence>
<feature type="domain" description="Lsr2 dimerization" evidence="3">
    <location>
        <begin position="1"/>
        <end position="58"/>
    </location>
</feature>
<gene>
    <name evidence="5" type="ORF">ACFOUW_18050</name>
</gene>
<evidence type="ECO:0000256" key="1">
    <source>
        <dbReference type="ARBA" id="ARBA00023125"/>
    </source>
</evidence>
<dbReference type="Gene3D" id="4.10.320.10">
    <property type="entry name" value="E3-binding domain"/>
    <property type="match status" value="1"/>
</dbReference>
<name>A0ABV7YBS6_9ACTN</name>
<dbReference type="RefSeq" id="WP_205122748.1">
    <property type="nucleotide sequence ID" value="NZ_JAFBCM010000001.1"/>
</dbReference>
<comment type="caution">
    <text evidence="5">The sequence shown here is derived from an EMBL/GenBank/DDBJ whole genome shotgun (WGS) entry which is preliminary data.</text>
</comment>
<dbReference type="InterPro" id="IPR036625">
    <property type="entry name" value="E3-bd_dom_sf"/>
</dbReference>
<keyword evidence="1" id="KW-0238">DNA-binding</keyword>
<sequence>MATKTSVILIDDLDGSEAEESVKFTLDGVSYEIDLSGKNAQKLRNAFSQYVDSARRVGGRAARGRAPKAAARSGGSRKPETADIRAWAKGQGYDVSDRGRIPADVIEAYQSKGRR</sequence>
<evidence type="ECO:0000313" key="6">
    <source>
        <dbReference type="Proteomes" id="UP001595699"/>
    </source>
</evidence>
<dbReference type="Pfam" id="PF23359">
    <property type="entry name" value="Lsr2_DNA-bd"/>
    <property type="match status" value="1"/>
</dbReference>
<proteinExistence type="predicted"/>
<dbReference type="InterPro" id="IPR042261">
    <property type="entry name" value="Lsr2-like_dimerization"/>
</dbReference>
<dbReference type="InterPro" id="IPR024412">
    <property type="entry name" value="Lsr2_dim_dom"/>
</dbReference>
<feature type="domain" description="Lsr2 DNA-binding" evidence="4">
    <location>
        <begin position="77"/>
        <end position="110"/>
    </location>
</feature>
<evidence type="ECO:0000259" key="4">
    <source>
        <dbReference type="Pfam" id="PF23359"/>
    </source>
</evidence>
<evidence type="ECO:0000259" key="3">
    <source>
        <dbReference type="Pfam" id="PF11774"/>
    </source>
</evidence>
<dbReference type="Pfam" id="PF11774">
    <property type="entry name" value="Lsr2"/>
    <property type="match status" value="1"/>
</dbReference>
<dbReference type="InterPro" id="IPR055370">
    <property type="entry name" value="Lsr2_DNA-bd"/>
</dbReference>
<accession>A0ABV7YBS6</accession>
<reference evidence="6" key="1">
    <citation type="journal article" date="2019" name="Int. J. Syst. Evol. Microbiol.">
        <title>The Global Catalogue of Microorganisms (GCM) 10K type strain sequencing project: providing services to taxonomists for standard genome sequencing and annotation.</title>
        <authorList>
            <consortium name="The Broad Institute Genomics Platform"/>
            <consortium name="The Broad Institute Genome Sequencing Center for Infectious Disease"/>
            <person name="Wu L."/>
            <person name="Ma J."/>
        </authorList>
    </citation>
    <scope>NUCLEOTIDE SEQUENCE [LARGE SCALE GENOMIC DNA]</scope>
    <source>
        <strain evidence="6">CGMCC 4.7241</strain>
    </source>
</reference>
<evidence type="ECO:0000256" key="2">
    <source>
        <dbReference type="SAM" id="MobiDB-lite"/>
    </source>
</evidence>
<protein>
    <submittedName>
        <fullName evidence="5">Lsr2 family protein</fullName>
    </submittedName>
</protein>
<organism evidence="5 6">
    <name type="scientific">Tenggerimyces flavus</name>
    <dbReference type="NCBI Taxonomy" id="1708749"/>
    <lineage>
        <taxon>Bacteria</taxon>
        <taxon>Bacillati</taxon>
        <taxon>Actinomycetota</taxon>
        <taxon>Actinomycetes</taxon>
        <taxon>Propionibacteriales</taxon>
        <taxon>Nocardioidaceae</taxon>
        <taxon>Tenggerimyces</taxon>
    </lineage>
</organism>
<feature type="compositionally biased region" description="Low complexity" evidence="2">
    <location>
        <begin position="67"/>
        <end position="76"/>
    </location>
</feature>
<dbReference type="Proteomes" id="UP001595699">
    <property type="component" value="Unassembled WGS sequence"/>
</dbReference>
<keyword evidence="6" id="KW-1185">Reference proteome</keyword>
<feature type="region of interest" description="Disordered" evidence="2">
    <location>
        <begin position="58"/>
        <end position="89"/>
    </location>
</feature>
<dbReference type="Gene3D" id="3.30.60.230">
    <property type="entry name" value="Lsr2, dimerization domain"/>
    <property type="match status" value="1"/>
</dbReference>
<dbReference type="EMBL" id="JBHRZH010000016">
    <property type="protein sequence ID" value="MFC3762751.1"/>
    <property type="molecule type" value="Genomic_DNA"/>
</dbReference>